<evidence type="ECO:0000256" key="2">
    <source>
        <dbReference type="RuleBase" id="RU363002"/>
    </source>
</evidence>
<dbReference type="EC" id="2.7.1.180" evidence="1 2"/>
<dbReference type="PANTHER" id="PTHR30040">
    <property type="entry name" value="THIAMINE BIOSYNTHESIS LIPOPROTEIN APBE"/>
    <property type="match status" value="1"/>
</dbReference>
<keyword evidence="2" id="KW-0449">Lipoprotein</keyword>
<name>A0ABS6G3T1_9FIRM</name>
<dbReference type="RefSeq" id="WP_216417640.1">
    <property type="nucleotide sequence ID" value="NZ_JAHLQK010000004.1"/>
</dbReference>
<feature type="signal peptide" evidence="2">
    <location>
        <begin position="1"/>
        <end position="21"/>
    </location>
</feature>
<dbReference type="Proteomes" id="UP000779508">
    <property type="component" value="Unassembled WGS sequence"/>
</dbReference>
<comment type="similarity">
    <text evidence="1 2">Belongs to the ApbE family.</text>
</comment>
<keyword evidence="1 2" id="KW-0808">Transferase</keyword>
<protein>
    <recommendedName>
        <fullName evidence="1 2">FAD:protein FMN transferase</fullName>
        <ecNumber evidence="1 2">2.7.1.180</ecNumber>
    </recommendedName>
    <alternativeName>
        <fullName evidence="1">Flavin transferase</fullName>
    </alternativeName>
</protein>
<keyword evidence="1 2" id="KW-0479">Metal-binding</keyword>
<dbReference type="InterPro" id="IPR024932">
    <property type="entry name" value="ApbE"/>
</dbReference>
<accession>A0ABS6G3T1</accession>
<reference evidence="3 4" key="1">
    <citation type="submission" date="2021-06" db="EMBL/GenBank/DDBJ databases">
        <authorList>
            <person name="Sun Q."/>
            <person name="Li D."/>
        </authorList>
    </citation>
    <scope>NUCLEOTIDE SEQUENCE [LARGE SCALE GENOMIC DNA]</scope>
    <source>
        <strain evidence="3 4">MSJ-5</strain>
    </source>
</reference>
<dbReference type="Pfam" id="PF02424">
    <property type="entry name" value="ApbE"/>
    <property type="match status" value="1"/>
</dbReference>
<comment type="subcellular location">
    <subcellularLocation>
        <location evidence="2">Cell inner membrane</location>
        <topology evidence="2">Lipid-anchor</topology>
        <orientation evidence="2">Periplasmic side</orientation>
    </subcellularLocation>
</comment>
<sequence>MINNKKSNILLLFLIISITLAGCTSNKSSKELTLVKQEQLILGTFGSISAYSNSEKEGNEAISKAYDRIKEIENLMSTSIEGSDVYNMNKKAGVESIAVNPSTMEVLLEGLEYSSITKEAFNIGLGSLIELWGIGKDWQKVPTSEEIADAKKHIDLNKLEVSKENNTAFIKDPKILVDLGGIAKGYAVDESIRILKENGIKSGVVNLGGDVYALGTKTDGSKWRIGINNPEIGSSNSIARISISDKSVVTSGDYERYFIENGVRYHHIIDPKTGIPANNGLVSVTIVSDKSIDGDVLSTASFILGLDEGLKLIESRPGVEGLLITKDRQVYVSSGLKDAVEILDNNFKIVN</sequence>
<dbReference type="GO" id="GO:0016740">
    <property type="term" value="F:transferase activity"/>
    <property type="evidence" value="ECO:0007669"/>
    <property type="project" value="UniProtKB-KW"/>
</dbReference>
<keyword evidence="2" id="KW-0997">Cell inner membrane</keyword>
<keyword evidence="4" id="KW-1185">Reference proteome</keyword>
<gene>
    <name evidence="3" type="ORF">KQI88_12030</name>
</gene>
<feature type="chain" id="PRO_5044960575" description="FAD:protein FMN transferase" evidence="2">
    <location>
        <begin position="22"/>
        <end position="351"/>
    </location>
</feature>
<dbReference type="PANTHER" id="PTHR30040:SF2">
    <property type="entry name" value="FAD:PROTEIN FMN TRANSFERASE"/>
    <property type="match status" value="1"/>
</dbReference>
<comment type="caution">
    <text evidence="3">The sequence shown here is derived from an EMBL/GenBank/DDBJ whole genome shotgun (WGS) entry which is preliminary data.</text>
</comment>
<comment type="function">
    <text evidence="2">Flavin transferase that catalyzes the transfer of the FMN moiety of FAD and its covalent binding to the hydroxyl group of a threonine residue in a target flavoprotein.</text>
</comment>
<evidence type="ECO:0000256" key="1">
    <source>
        <dbReference type="PIRNR" id="PIRNR006268"/>
    </source>
</evidence>
<proteinExistence type="inferred from homology"/>
<keyword evidence="1 2" id="KW-0274">FAD</keyword>
<dbReference type="PROSITE" id="PS51257">
    <property type="entry name" value="PROKAR_LIPOPROTEIN"/>
    <property type="match status" value="1"/>
</dbReference>
<keyword evidence="1 2" id="KW-0460">Magnesium</keyword>
<keyword evidence="1 2" id="KW-0285">Flavoprotein</keyword>
<evidence type="ECO:0000313" key="3">
    <source>
        <dbReference type="EMBL" id="MBU5677140.1"/>
    </source>
</evidence>
<keyword evidence="2" id="KW-0472">Membrane</keyword>
<organism evidence="3 4">
    <name type="scientific">Alkaliphilus flagellatus</name>
    <dbReference type="NCBI Taxonomy" id="2841507"/>
    <lineage>
        <taxon>Bacteria</taxon>
        <taxon>Bacillati</taxon>
        <taxon>Bacillota</taxon>
        <taxon>Clostridia</taxon>
        <taxon>Peptostreptococcales</taxon>
        <taxon>Natronincolaceae</taxon>
        <taxon>Alkaliphilus</taxon>
    </lineage>
</organism>
<comment type="catalytic activity">
    <reaction evidence="1 2">
        <text>L-threonyl-[protein] + FAD = FMN-L-threonyl-[protein] + AMP + H(+)</text>
        <dbReference type="Rhea" id="RHEA:36847"/>
        <dbReference type="Rhea" id="RHEA-COMP:11060"/>
        <dbReference type="Rhea" id="RHEA-COMP:11061"/>
        <dbReference type="ChEBI" id="CHEBI:15378"/>
        <dbReference type="ChEBI" id="CHEBI:30013"/>
        <dbReference type="ChEBI" id="CHEBI:57692"/>
        <dbReference type="ChEBI" id="CHEBI:74257"/>
        <dbReference type="ChEBI" id="CHEBI:456215"/>
        <dbReference type="EC" id="2.7.1.180"/>
    </reaction>
</comment>
<dbReference type="EMBL" id="JAHLQK010000004">
    <property type="protein sequence ID" value="MBU5677140.1"/>
    <property type="molecule type" value="Genomic_DNA"/>
</dbReference>
<evidence type="ECO:0000313" key="4">
    <source>
        <dbReference type="Proteomes" id="UP000779508"/>
    </source>
</evidence>
<keyword evidence="2" id="KW-1003">Cell membrane</keyword>
<dbReference type="PIRSF" id="PIRSF006268">
    <property type="entry name" value="ApbE"/>
    <property type="match status" value="1"/>
</dbReference>
<comment type="cofactor">
    <cofactor evidence="2">
        <name>Mg(2+)</name>
        <dbReference type="ChEBI" id="CHEBI:18420"/>
    </cofactor>
</comment>
<keyword evidence="2" id="KW-0732">Signal</keyword>